<dbReference type="PANTHER" id="PTHR23150">
    <property type="entry name" value="SULFATASE MODIFYING FACTOR 1, 2"/>
    <property type="match status" value="1"/>
</dbReference>
<dbReference type="KEGG" id="ahz:APS56_07540"/>
<dbReference type="SUPFAM" id="SSF56436">
    <property type="entry name" value="C-type lectin-like"/>
    <property type="match status" value="1"/>
</dbReference>
<dbReference type="Proteomes" id="UP000057981">
    <property type="component" value="Chromosome"/>
</dbReference>
<evidence type="ECO:0000313" key="3">
    <source>
        <dbReference type="Proteomes" id="UP000057981"/>
    </source>
</evidence>
<proteinExistence type="predicted"/>
<sequence length="302" mass="34694">MHLNAQDFQNYTQAITNENISIELVAIKGGSFTMGALEEDITRKADEKPNHKVKLDDFWIGKYEITWEQYDTFVYANIDNSQFIDKKGLKAMGIDGISGATPPYVDMSFNMGKASAPAVNMTQYAALMFCKWLTAKTGIFYRLPTEAEWEYACKKGNTDKTASLDSIAWHQENSNEKYEKTGLKSPNSLGIYDMLGNVSEWVLDQYSTSYYAESPTKNPWNKPTELYPRVLRGGSWKDTANKLCCTSRQQSKAIWKRRDPQIPKSNWWHTDAPFIGFRIVRPKIQPTKKEIESYWLDAMMDF</sequence>
<protein>
    <recommendedName>
        <fullName evidence="1">Sulfatase-modifying factor enzyme-like domain-containing protein</fullName>
    </recommendedName>
</protein>
<evidence type="ECO:0000259" key="1">
    <source>
        <dbReference type="Pfam" id="PF03781"/>
    </source>
</evidence>
<dbReference type="InterPro" id="IPR051043">
    <property type="entry name" value="Sulfatase_Mod_Factor_Kinase"/>
</dbReference>
<organism evidence="2 3">
    <name type="scientific">Pseudalgibacter alginicilyticus</name>
    <dbReference type="NCBI Taxonomy" id="1736674"/>
    <lineage>
        <taxon>Bacteria</taxon>
        <taxon>Pseudomonadati</taxon>
        <taxon>Bacteroidota</taxon>
        <taxon>Flavobacteriia</taxon>
        <taxon>Flavobacteriales</taxon>
        <taxon>Flavobacteriaceae</taxon>
        <taxon>Pseudalgibacter</taxon>
    </lineage>
</organism>
<dbReference type="STRING" id="1736674.APS56_07540"/>
<feature type="domain" description="Sulfatase-modifying factor enzyme-like" evidence="1">
    <location>
        <begin position="23"/>
        <end position="256"/>
    </location>
</feature>
<dbReference type="PANTHER" id="PTHR23150:SF19">
    <property type="entry name" value="FORMYLGLYCINE-GENERATING ENZYME"/>
    <property type="match status" value="1"/>
</dbReference>
<dbReference type="EMBL" id="CP012898">
    <property type="protein sequence ID" value="ALJ06782.1"/>
    <property type="molecule type" value="Genomic_DNA"/>
</dbReference>
<accession>A0A0N7HZ14</accession>
<dbReference type="InterPro" id="IPR042095">
    <property type="entry name" value="SUMF_sf"/>
</dbReference>
<dbReference type="AlphaFoldDB" id="A0A0N7HZ14"/>
<reference evidence="2 3" key="1">
    <citation type="submission" date="2015-10" db="EMBL/GenBank/DDBJ databases">
        <authorList>
            <person name="Gilbert D.G."/>
        </authorList>
    </citation>
    <scope>NUCLEOTIDE SEQUENCE [LARGE SCALE GENOMIC DNA]</scope>
    <source>
        <strain evidence="3">HZ-22</strain>
    </source>
</reference>
<dbReference type="PATRIC" id="fig|1736674.3.peg.1541"/>
<dbReference type="InterPro" id="IPR016187">
    <property type="entry name" value="CTDL_fold"/>
</dbReference>
<gene>
    <name evidence="2" type="ORF">APS56_07540</name>
</gene>
<dbReference type="InterPro" id="IPR005532">
    <property type="entry name" value="SUMF_dom"/>
</dbReference>
<dbReference type="Pfam" id="PF03781">
    <property type="entry name" value="FGE-sulfatase"/>
    <property type="match status" value="1"/>
</dbReference>
<dbReference type="GO" id="GO:0120147">
    <property type="term" value="F:formylglycine-generating oxidase activity"/>
    <property type="evidence" value="ECO:0007669"/>
    <property type="project" value="TreeGrafter"/>
</dbReference>
<name>A0A0N7HZ14_9FLAO</name>
<evidence type="ECO:0000313" key="2">
    <source>
        <dbReference type="EMBL" id="ALJ06782.1"/>
    </source>
</evidence>
<dbReference type="Gene3D" id="3.90.1580.10">
    <property type="entry name" value="paralog of FGE (formylglycine-generating enzyme)"/>
    <property type="match status" value="1"/>
</dbReference>
<keyword evidence="3" id="KW-1185">Reference proteome</keyword>